<dbReference type="InterPro" id="IPR024163">
    <property type="entry name" value="Aerotolerance_reg_N"/>
</dbReference>
<dbReference type="Pfam" id="PF07584">
    <property type="entry name" value="BatA"/>
    <property type="match status" value="1"/>
</dbReference>
<comment type="caution">
    <text evidence="3">The sequence shown here is derived from an EMBL/GenBank/DDBJ whole genome shotgun (WGS) entry which is preliminary data.</text>
</comment>
<keyword evidence="1" id="KW-1133">Transmembrane helix</keyword>
<dbReference type="AlphaFoldDB" id="A0AAP2G0W8"/>
<feature type="domain" description="Aerotolerance regulator N-terminal" evidence="2">
    <location>
        <begin position="2"/>
        <end position="77"/>
    </location>
</feature>
<dbReference type="Proteomes" id="UP000675747">
    <property type="component" value="Unassembled WGS sequence"/>
</dbReference>
<dbReference type="NCBIfam" id="TIGR02226">
    <property type="entry name" value="two_anch"/>
    <property type="match status" value="1"/>
</dbReference>
<evidence type="ECO:0000313" key="3">
    <source>
        <dbReference type="EMBL" id="MBS7457488.1"/>
    </source>
</evidence>
<organism evidence="3 4">
    <name type="scientific">Coralloluteibacterium stylophorae</name>
    <dbReference type="NCBI Taxonomy" id="1776034"/>
    <lineage>
        <taxon>Bacteria</taxon>
        <taxon>Pseudomonadati</taxon>
        <taxon>Pseudomonadota</taxon>
        <taxon>Gammaproteobacteria</taxon>
        <taxon>Lysobacterales</taxon>
        <taxon>Lysobacteraceae</taxon>
        <taxon>Coralloluteibacterium</taxon>
    </lineage>
</organism>
<name>A0AAP2G0W8_9GAMM</name>
<evidence type="ECO:0000313" key="4">
    <source>
        <dbReference type="Proteomes" id="UP000675747"/>
    </source>
</evidence>
<accession>A0AAP2G0W8</accession>
<evidence type="ECO:0000256" key="1">
    <source>
        <dbReference type="SAM" id="Phobius"/>
    </source>
</evidence>
<dbReference type="InterPro" id="IPR011933">
    <property type="entry name" value="Double_TM_dom"/>
</dbReference>
<feature type="transmembrane region" description="Helical" evidence="1">
    <location>
        <begin position="58"/>
        <end position="75"/>
    </location>
</feature>
<evidence type="ECO:0000259" key="2">
    <source>
        <dbReference type="Pfam" id="PF07584"/>
    </source>
</evidence>
<gene>
    <name evidence="3" type="ORF">KB893_010115</name>
</gene>
<protein>
    <submittedName>
        <fullName evidence="3">BatA domain-containing protein</fullName>
    </submittedName>
</protein>
<keyword evidence="1" id="KW-0472">Membrane</keyword>
<feature type="transmembrane region" description="Helical" evidence="1">
    <location>
        <begin position="6"/>
        <end position="26"/>
    </location>
</feature>
<keyword evidence="4" id="KW-1185">Reference proteome</keyword>
<keyword evidence="1" id="KW-0812">Transmembrane</keyword>
<sequence>MMPALLLPAALAGLAALAIPVLLHLLRRTRETRVDFAALRWLGARQRPRRRVVLRERALLAARLLLVALVVLFLARPALVEPPAAGAWVAVAPGVDPAAARDAVGAAGSDAEWHWLAPGFPPLAEGAPAAGPTASLLRELDARLAADAALAVVVPEVVDGADGARPALRRVVDWHVLPGASGVERTEVAPPRLVARVEDPADPRLRVLGAVATAWDADADAPEAAATTEPPADDDAVLVWLRGDAPGADIAAWVERGGTLLQVSAGDDEAGADAAVAWRDAEGAALAEIGSRGRGRVVRILHPIEPAALPALLEPDFPERLRDLLQPPAAPRLAGAAGLAPVHAPDAGLASLRADAPHSLQPWLALLVGLVLVLERLLASAARRWRPA</sequence>
<reference evidence="3 4" key="1">
    <citation type="journal article" date="2021" name="Microbiol. Resour. Announc.">
        <title>Draft Genome Sequence of Coralloluteibacterium stylophorae LMG 29479T.</title>
        <authorList>
            <person name="Karlyshev A.V."/>
            <person name="Kudryashova E.B."/>
            <person name="Ariskina E.V."/>
            <person name="Conroy A.P."/>
            <person name="Abidueva E.Y."/>
        </authorList>
    </citation>
    <scope>NUCLEOTIDE SEQUENCE [LARGE SCALE GENOMIC DNA]</scope>
    <source>
        <strain evidence="3 4">LMG 29479</strain>
    </source>
</reference>
<dbReference type="RefSeq" id="WP_213173651.1">
    <property type="nucleotide sequence ID" value="NZ_JAGQFT020000006.1"/>
</dbReference>
<dbReference type="EMBL" id="JAGQFT020000006">
    <property type="protein sequence ID" value="MBS7457488.1"/>
    <property type="molecule type" value="Genomic_DNA"/>
</dbReference>
<proteinExistence type="predicted"/>